<feature type="chain" id="PRO_5025458113" evidence="1">
    <location>
        <begin position="23"/>
        <end position="551"/>
    </location>
</feature>
<organism evidence="2 3">
    <name type="scientific">Cercospora zeae-maydis SCOH1-5</name>
    <dbReference type="NCBI Taxonomy" id="717836"/>
    <lineage>
        <taxon>Eukaryota</taxon>
        <taxon>Fungi</taxon>
        <taxon>Dikarya</taxon>
        <taxon>Ascomycota</taxon>
        <taxon>Pezizomycotina</taxon>
        <taxon>Dothideomycetes</taxon>
        <taxon>Dothideomycetidae</taxon>
        <taxon>Mycosphaerellales</taxon>
        <taxon>Mycosphaerellaceae</taxon>
        <taxon>Cercospora</taxon>
    </lineage>
</organism>
<evidence type="ECO:0000313" key="2">
    <source>
        <dbReference type="EMBL" id="KAF2208469.1"/>
    </source>
</evidence>
<dbReference type="EMBL" id="ML992694">
    <property type="protein sequence ID" value="KAF2208469.1"/>
    <property type="molecule type" value="Genomic_DNA"/>
</dbReference>
<reference evidence="2" key="1">
    <citation type="journal article" date="2020" name="Stud. Mycol.">
        <title>101 Dothideomycetes genomes: a test case for predicting lifestyles and emergence of pathogens.</title>
        <authorList>
            <person name="Haridas S."/>
            <person name="Albert R."/>
            <person name="Binder M."/>
            <person name="Bloem J."/>
            <person name="Labutti K."/>
            <person name="Salamov A."/>
            <person name="Andreopoulos B."/>
            <person name="Baker S."/>
            <person name="Barry K."/>
            <person name="Bills G."/>
            <person name="Bluhm B."/>
            <person name="Cannon C."/>
            <person name="Castanera R."/>
            <person name="Culley D."/>
            <person name="Daum C."/>
            <person name="Ezra D."/>
            <person name="Gonzalez J."/>
            <person name="Henrissat B."/>
            <person name="Kuo A."/>
            <person name="Liang C."/>
            <person name="Lipzen A."/>
            <person name="Lutzoni F."/>
            <person name="Magnuson J."/>
            <person name="Mondo S."/>
            <person name="Nolan M."/>
            <person name="Ohm R."/>
            <person name="Pangilinan J."/>
            <person name="Park H.-J."/>
            <person name="Ramirez L."/>
            <person name="Alfaro M."/>
            <person name="Sun H."/>
            <person name="Tritt A."/>
            <person name="Yoshinaga Y."/>
            <person name="Zwiers L.-H."/>
            <person name="Turgeon B."/>
            <person name="Goodwin S."/>
            <person name="Spatafora J."/>
            <person name="Crous P."/>
            <person name="Grigoriev I."/>
        </authorList>
    </citation>
    <scope>NUCLEOTIDE SEQUENCE</scope>
    <source>
        <strain evidence="2">SCOH1-5</strain>
    </source>
</reference>
<sequence length="551" mass="57758">MKNSLLALIPAIGVALAAPAASSDPKAVSVRVHDSDGTEVVESVTLDQYVQIAGTNIDRVDIASPTSCTSGTGPLTCQPTWYFSSSGPIVGLSFTSAEPGYPYLTFGNGQVSSVGLTCSCPPPSLFVRDVEEQKLLIRIDNVDGTVTSGSLTLDQDKQFFSKDIAKVSIGGWTPGLDLAGIHCQPTWHFFDSSPVVGSNFSGNEIGTPDRASGHGKIQIVGLRCSSSSVLMAREDKDGYISIKVLSARGSAKVEFLVPGQRQEFGVSDIGDGISGVEMVTTDDDSVDVTCLPTWYFSATGPVVGLTITTSQPGSPDQTFGNGNVNKVSIECNHASRLLARADDPKPSVDITFRNSNGDVSSVTAPVGVGGGVNGTGTDIITLEIGTGHGIESSKVVCLPIWVFDTGASQAGSPLVNNAAAFLSDIPIGYSRMTKDRPKVTRVEIFCDASPMKPRDASPNINVTAYNFKGASSTASLFIGKAVDLHGKNITSVEIKGADEQIDVSQINCQPIWFVNRGQGHLGYTFNSTNAGNPGYFLHGDDAVTRVAVTCS</sequence>
<evidence type="ECO:0000313" key="3">
    <source>
        <dbReference type="Proteomes" id="UP000799539"/>
    </source>
</evidence>
<gene>
    <name evidence="2" type="ORF">CERZMDRAFT_101536</name>
</gene>
<dbReference type="AlphaFoldDB" id="A0A6A6F5P6"/>
<dbReference type="Proteomes" id="UP000799539">
    <property type="component" value="Unassembled WGS sequence"/>
</dbReference>
<keyword evidence="3" id="KW-1185">Reference proteome</keyword>
<accession>A0A6A6F5P6</accession>
<evidence type="ECO:0000256" key="1">
    <source>
        <dbReference type="SAM" id="SignalP"/>
    </source>
</evidence>
<feature type="signal peptide" evidence="1">
    <location>
        <begin position="1"/>
        <end position="22"/>
    </location>
</feature>
<dbReference type="OrthoDB" id="3633128at2759"/>
<protein>
    <submittedName>
        <fullName evidence="2">Uncharacterized protein</fullName>
    </submittedName>
</protein>
<name>A0A6A6F5P6_9PEZI</name>
<keyword evidence="1" id="KW-0732">Signal</keyword>
<proteinExistence type="predicted"/>